<keyword evidence="1" id="KW-0472">Membrane</keyword>
<dbReference type="InterPro" id="IPR001173">
    <property type="entry name" value="Glyco_trans_2-like"/>
</dbReference>
<evidence type="ECO:0000313" key="4">
    <source>
        <dbReference type="Proteomes" id="UP000814126"/>
    </source>
</evidence>
<protein>
    <submittedName>
        <fullName evidence="3">Glycosyltransferase</fullName>
    </submittedName>
</protein>
<sequence length="308" mass="34457">MSLKSSVILSLSEQPLVSIVVIVYNQSNYIKECIQSILSQDYTNIEIIISDDASKDGTDALLQEMHAADPEKIILNLASANQGITGNCNAGLRLAKGKYVAMFAGDDLMLPGRITQQVEFLEQHPEFSICGSYVQVIDGQGRAVKIQKDKFNKRNPVYTLDELIASNNSLVPVPGFMVRADRIPASGYDYRLPKASDSLFYYHIASKGDIYILKTPLTQYRVHQSHASNMGYLDDSLVSLALCEFYFPELYSAIKKGKSNLYYSYARHLHKVKKDYSGALKYITRSLLGDLSFKKLLALALIICRVDR</sequence>
<dbReference type="GO" id="GO:0016758">
    <property type="term" value="F:hexosyltransferase activity"/>
    <property type="evidence" value="ECO:0007669"/>
    <property type="project" value="UniProtKB-ARBA"/>
</dbReference>
<dbReference type="AlphaFoldDB" id="A0AAP2S7B1"/>
<dbReference type="Pfam" id="PF00535">
    <property type="entry name" value="Glycos_transf_2"/>
    <property type="match status" value="1"/>
</dbReference>
<reference evidence="3" key="1">
    <citation type="submission" date="2019-11" db="EMBL/GenBank/DDBJ databases">
        <title>Epiphytic Pseudomonas syringae from cherry orchards.</title>
        <authorList>
            <person name="Hulin M.T."/>
        </authorList>
    </citation>
    <scope>NUCLEOTIDE SEQUENCE</scope>
    <source>
        <strain evidence="3">PA-2-1F</strain>
    </source>
</reference>
<dbReference type="PANTHER" id="PTHR22916:SF3">
    <property type="entry name" value="UDP-GLCNAC:BETAGAL BETA-1,3-N-ACETYLGLUCOSAMINYLTRANSFERASE-LIKE PROTEIN 1"/>
    <property type="match status" value="1"/>
</dbReference>
<organism evidence="3 4">
    <name type="scientific">Pseudomonas poae</name>
    <dbReference type="NCBI Taxonomy" id="200451"/>
    <lineage>
        <taxon>Bacteria</taxon>
        <taxon>Pseudomonadati</taxon>
        <taxon>Pseudomonadota</taxon>
        <taxon>Gammaproteobacteria</taxon>
        <taxon>Pseudomonadales</taxon>
        <taxon>Pseudomonadaceae</taxon>
        <taxon>Pseudomonas</taxon>
    </lineage>
</organism>
<proteinExistence type="predicted"/>
<dbReference type="SUPFAM" id="SSF53448">
    <property type="entry name" value="Nucleotide-diphospho-sugar transferases"/>
    <property type="match status" value="1"/>
</dbReference>
<comment type="caution">
    <text evidence="3">The sequence shown here is derived from an EMBL/GenBank/DDBJ whole genome shotgun (WGS) entry which is preliminary data.</text>
</comment>
<feature type="domain" description="Glycosyltransferase 2-like" evidence="2">
    <location>
        <begin position="18"/>
        <end position="151"/>
    </location>
</feature>
<dbReference type="Gene3D" id="3.90.550.10">
    <property type="entry name" value="Spore Coat Polysaccharide Biosynthesis Protein SpsA, Chain A"/>
    <property type="match status" value="1"/>
</dbReference>
<dbReference type="EMBL" id="WJZX01000209">
    <property type="protein sequence ID" value="MCF5658181.1"/>
    <property type="molecule type" value="Genomic_DNA"/>
</dbReference>
<name>A0AAP2S7B1_9PSED</name>
<dbReference type="RefSeq" id="WP_236326890.1">
    <property type="nucleotide sequence ID" value="NZ_WJZX01000209.1"/>
</dbReference>
<evidence type="ECO:0000259" key="2">
    <source>
        <dbReference type="Pfam" id="PF00535"/>
    </source>
</evidence>
<evidence type="ECO:0000256" key="1">
    <source>
        <dbReference type="ARBA" id="ARBA00022519"/>
    </source>
</evidence>
<accession>A0AAP2S7B1</accession>
<gene>
    <name evidence="3" type="ORF">GIV46_24605</name>
</gene>
<keyword evidence="1" id="KW-0997">Cell inner membrane</keyword>
<dbReference type="Proteomes" id="UP000814126">
    <property type="component" value="Unassembled WGS sequence"/>
</dbReference>
<keyword evidence="1" id="KW-1003">Cell membrane</keyword>
<evidence type="ECO:0000313" key="3">
    <source>
        <dbReference type="EMBL" id="MCF5658181.1"/>
    </source>
</evidence>
<dbReference type="PANTHER" id="PTHR22916">
    <property type="entry name" value="GLYCOSYLTRANSFERASE"/>
    <property type="match status" value="1"/>
</dbReference>
<dbReference type="InterPro" id="IPR029044">
    <property type="entry name" value="Nucleotide-diphossugar_trans"/>
</dbReference>